<organism evidence="2">
    <name type="scientific">Siphoviridae sp. ctH8e11</name>
    <dbReference type="NCBI Taxonomy" id="2827567"/>
    <lineage>
        <taxon>Viruses</taxon>
        <taxon>Duplodnaviria</taxon>
        <taxon>Heunggongvirae</taxon>
        <taxon>Uroviricota</taxon>
        <taxon>Caudoviricetes</taxon>
    </lineage>
</organism>
<protein>
    <submittedName>
        <fullName evidence="2">DNA ligase-like protein</fullName>
    </submittedName>
</protein>
<dbReference type="Gene3D" id="3.40.50.10190">
    <property type="entry name" value="BRCT domain"/>
    <property type="match status" value="1"/>
</dbReference>
<accession>A0A8S5LSC3</accession>
<proteinExistence type="predicted"/>
<evidence type="ECO:0000259" key="1">
    <source>
        <dbReference type="PROSITE" id="PS50172"/>
    </source>
</evidence>
<dbReference type="EMBL" id="BK015905">
    <property type="protein sequence ID" value="DAD72743.1"/>
    <property type="molecule type" value="Genomic_DNA"/>
</dbReference>
<dbReference type="GO" id="GO:0016874">
    <property type="term" value="F:ligase activity"/>
    <property type="evidence" value="ECO:0007669"/>
    <property type="project" value="UniProtKB-KW"/>
</dbReference>
<evidence type="ECO:0000313" key="2">
    <source>
        <dbReference type="EMBL" id="DAD72743.1"/>
    </source>
</evidence>
<dbReference type="PROSITE" id="PS50172">
    <property type="entry name" value="BRCT"/>
    <property type="match status" value="1"/>
</dbReference>
<dbReference type="InterPro" id="IPR001357">
    <property type="entry name" value="BRCT_dom"/>
</dbReference>
<keyword evidence="2" id="KW-0436">Ligase</keyword>
<reference evidence="2" key="1">
    <citation type="journal article" date="2021" name="Proc. Natl. Acad. Sci. U.S.A.">
        <title>A Catalog of Tens of Thousands of Viruses from Human Metagenomes Reveals Hidden Associations with Chronic Diseases.</title>
        <authorList>
            <person name="Tisza M.J."/>
            <person name="Buck C.B."/>
        </authorList>
    </citation>
    <scope>NUCLEOTIDE SEQUENCE</scope>
    <source>
        <strain evidence="2">CtH8e11</strain>
    </source>
</reference>
<sequence>MEEIGGHYSDGLTKSTNFLVVGTQNPSVVGPDGLSAKQRKAIKYNQEGCDIELLTEDEFLDIMGLQSYMNNRKFVDDMLNIDKMFGLK</sequence>
<dbReference type="SUPFAM" id="SSF52113">
    <property type="entry name" value="BRCT domain"/>
    <property type="match status" value="1"/>
</dbReference>
<dbReference type="InterPro" id="IPR036420">
    <property type="entry name" value="BRCT_dom_sf"/>
</dbReference>
<name>A0A8S5LSC3_9CAUD</name>
<feature type="domain" description="BRCT" evidence="1">
    <location>
        <begin position="1"/>
        <end position="76"/>
    </location>
</feature>